<dbReference type="Pfam" id="PF25898">
    <property type="entry name" value="LolA_2nd_metazoa"/>
    <property type="match status" value="1"/>
</dbReference>
<evidence type="ECO:0000313" key="5">
    <source>
        <dbReference type="Proteomes" id="UP000821837"/>
    </source>
</evidence>
<feature type="transmembrane region" description="Helical" evidence="2">
    <location>
        <begin position="420"/>
        <end position="442"/>
    </location>
</feature>
<feature type="domain" description="LolA-like" evidence="3">
    <location>
        <begin position="184"/>
        <end position="284"/>
    </location>
</feature>
<keyword evidence="5" id="KW-1185">Reference proteome</keyword>
<evidence type="ECO:0000313" key="4">
    <source>
        <dbReference type="EMBL" id="KAH7952340.1"/>
    </source>
</evidence>
<keyword evidence="2" id="KW-0472">Membrane</keyword>
<accession>A0A9D4PV58</accession>
<dbReference type="Proteomes" id="UP000821837">
    <property type="component" value="Chromosome 5"/>
</dbReference>
<gene>
    <name evidence="4" type="ORF">HPB52_022014</name>
</gene>
<proteinExistence type="predicted"/>
<feature type="compositionally biased region" description="Low complexity" evidence="1">
    <location>
        <begin position="335"/>
        <end position="365"/>
    </location>
</feature>
<protein>
    <recommendedName>
        <fullName evidence="3">LolA-like domain-containing protein</fullName>
    </recommendedName>
</protein>
<evidence type="ECO:0000256" key="2">
    <source>
        <dbReference type="SAM" id="Phobius"/>
    </source>
</evidence>
<sequence>MRPAEDSAFSVKEVLFFEEIYDSTNLKAVLRIHSSKETFTYFQDIETRQTFLHTSSAHNATCNLIKTSSDIFGPLETKEGWHYFYLRDLLTSSNWSTTPDEAHYPARNMSCNVWVAETERKGRPLIIAMAVNSRSWGSTTWTIRAPVSVRTRYTNSEDDDEIEINIFDFGAFGDNIHDDLLQTVKRGIPCHMWEVVRSDWPPESEGISTLWEWCFVVPKGEEGKRTSGNTYMVSLDITVLQVPSESENSLSLEEGTRLSYNFYDSFKNPPELIDLHGFDISPCYKDNDSVDAYLEVKHHSLRVTRVKGVNLTVSSWGFGLPLGLKPQPAPPPTTDAPAPTQTTTVAETTPTEQVTTATSSSATTKADVPTTTWEIITKAVVTDSPSVVSHDWDTTTSTYDIITELPEAYSSFGTRYSPGVVGGTTVGLFLLGALIGASATYMKSAFFSTASLPTTVFH</sequence>
<name>A0A9D4PV58_RHISA</name>
<organism evidence="4 5">
    <name type="scientific">Rhipicephalus sanguineus</name>
    <name type="common">Brown dog tick</name>
    <name type="synonym">Ixodes sanguineus</name>
    <dbReference type="NCBI Taxonomy" id="34632"/>
    <lineage>
        <taxon>Eukaryota</taxon>
        <taxon>Metazoa</taxon>
        <taxon>Ecdysozoa</taxon>
        <taxon>Arthropoda</taxon>
        <taxon>Chelicerata</taxon>
        <taxon>Arachnida</taxon>
        <taxon>Acari</taxon>
        <taxon>Parasitiformes</taxon>
        <taxon>Ixodida</taxon>
        <taxon>Ixodoidea</taxon>
        <taxon>Ixodidae</taxon>
        <taxon>Rhipicephalinae</taxon>
        <taxon>Rhipicephalus</taxon>
        <taxon>Rhipicephalus</taxon>
    </lineage>
</organism>
<reference evidence="4" key="2">
    <citation type="submission" date="2021-09" db="EMBL/GenBank/DDBJ databases">
        <authorList>
            <person name="Jia N."/>
            <person name="Wang J."/>
            <person name="Shi W."/>
            <person name="Du L."/>
            <person name="Sun Y."/>
            <person name="Zhan W."/>
            <person name="Jiang J."/>
            <person name="Wang Q."/>
            <person name="Zhang B."/>
            <person name="Ji P."/>
            <person name="Sakyi L.B."/>
            <person name="Cui X."/>
            <person name="Yuan T."/>
            <person name="Jiang B."/>
            <person name="Yang W."/>
            <person name="Lam T.T.-Y."/>
            <person name="Chang Q."/>
            <person name="Ding S."/>
            <person name="Wang X."/>
            <person name="Zhu J."/>
            <person name="Ruan X."/>
            <person name="Zhao L."/>
            <person name="Wei J."/>
            <person name="Que T."/>
            <person name="Du C."/>
            <person name="Cheng J."/>
            <person name="Dai P."/>
            <person name="Han X."/>
            <person name="Huang E."/>
            <person name="Gao Y."/>
            <person name="Liu J."/>
            <person name="Shao H."/>
            <person name="Ye R."/>
            <person name="Li L."/>
            <person name="Wei W."/>
            <person name="Wang X."/>
            <person name="Wang C."/>
            <person name="Huo Q."/>
            <person name="Li W."/>
            <person name="Guo W."/>
            <person name="Chen H."/>
            <person name="Chen S."/>
            <person name="Zhou L."/>
            <person name="Zhou L."/>
            <person name="Ni X."/>
            <person name="Tian J."/>
            <person name="Zhou Y."/>
            <person name="Sheng Y."/>
            <person name="Liu T."/>
            <person name="Pan Y."/>
            <person name="Xia L."/>
            <person name="Li J."/>
            <person name="Zhao F."/>
            <person name="Cao W."/>
        </authorList>
    </citation>
    <scope>NUCLEOTIDE SEQUENCE</scope>
    <source>
        <strain evidence="4">Rsan-2018</strain>
        <tissue evidence="4">Larvae</tissue>
    </source>
</reference>
<evidence type="ECO:0000259" key="3">
    <source>
        <dbReference type="Pfam" id="PF25898"/>
    </source>
</evidence>
<reference evidence="4" key="1">
    <citation type="journal article" date="2020" name="Cell">
        <title>Large-Scale Comparative Analyses of Tick Genomes Elucidate Their Genetic Diversity and Vector Capacities.</title>
        <authorList>
            <consortium name="Tick Genome and Microbiome Consortium (TIGMIC)"/>
            <person name="Jia N."/>
            <person name="Wang J."/>
            <person name="Shi W."/>
            <person name="Du L."/>
            <person name="Sun Y."/>
            <person name="Zhan W."/>
            <person name="Jiang J.F."/>
            <person name="Wang Q."/>
            <person name="Zhang B."/>
            <person name="Ji P."/>
            <person name="Bell-Sakyi L."/>
            <person name="Cui X.M."/>
            <person name="Yuan T.T."/>
            <person name="Jiang B.G."/>
            <person name="Yang W.F."/>
            <person name="Lam T.T."/>
            <person name="Chang Q.C."/>
            <person name="Ding S.J."/>
            <person name="Wang X.J."/>
            <person name="Zhu J.G."/>
            <person name="Ruan X.D."/>
            <person name="Zhao L."/>
            <person name="Wei J.T."/>
            <person name="Ye R.Z."/>
            <person name="Que T.C."/>
            <person name="Du C.H."/>
            <person name="Zhou Y.H."/>
            <person name="Cheng J.X."/>
            <person name="Dai P.F."/>
            <person name="Guo W.B."/>
            <person name="Han X.H."/>
            <person name="Huang E.J."/>
            <person name="Li L.F."/>
            <person name="Wei W."/>
            <person name="Gao Y.C."/>
            <person name="Liu J.Z."/>
            <person name="Shao H.Z."/>
            <person name="Wang X."/>
            <person name="Wang C.C."/>
            <person name="Yang T.C."/>
            <person name="Huo Q.B."/>
            <person name="Li W."/>
            <person name="Chen H.Y."/>
            <person name="Chen S.E."/>
            <person name="Zhou L.G."/>
            <person name="Ni X.B."/>
            <person name="Tian J.H."/>
            <person name="Sheng Y."/>
            <person name="Liu T."/>
            <person name="Pan Y.S."/>
            <person name="Xia L.Y."/>
            <person name="Li J."/>
            <person name="Zhao F."/>
            <person name="Cao W.C."/>
        </authorList>
    </citation>
    <scope>NUCLEOTIDE SEQUENCE</scope>
    <source>
        <strain evidence="4">Rsan-2018</strain>
    </source>
</reference>
<dbReference type="EMBL" id="JABSTV010001251">
    <property type="protein sequence ID" value="KAH7952340.1"/>
    <property type="molecule type" value="Genomic_DNA"/>
</dbReference>
<dbReference type="VEuPathDB" id="VectorBase:RSAN_026985"/>
<feature type="region of interest" description="Disordered" evidence="1">
    <location>
        <begin position="324"/>
        <end position="365"/>
    </location>
</feature>
<dbReference type="InterPro" id="IPR058831">
    <property type="entry name" value="LolA-like_dom_2nd"/>
</dbReference>
<comment type="caution">
    <text evidence="4">The sequence shown here is derived from an EMBL/GenBank/DDBJ whole genome shotgun (WGS) entry which is preliminary data.</text>
</comment>
<evidence type="ECO:0000256" key="1">
    <source>
        <dbReference type="SAM" id="MobiDB-lite"/>
    </source>
</evidence>
<dbReference type="AlphaFoldDB" id="A0A9D4PV58"/>
<keyword evidence="2" id="KW-0812">Transmembrane</keyword>
<keyword evidence="2" id="KW-1133">Transmembrane helix</keyword>